<evidence type="ECO:0000256" key="1">
    <source>
        <dbReference type="SAM" id="MobiDB-lite"/>
    </source>
</evidence>
<dbReference type="Proteomes" id="UP000641803">
    <property type="component" value="Unassembled WGS sequence"/>
</dbReference>
<feature type="chain" id="PRO_5045597169" description="Lipoprotein" evidence="2">
    <location>
        <begin position="28"/>
        <end position="196"/>
    </location>
</feature>
<dbReference type="PROSITE" id="PS51257">
    <property type="entry name" value="PROKAR_LIPOPROTEIN"/>
    <property type="match status" value="1"/>
</dbReference>
<feature type="compositionally biased region" description="Low complexity" evidence="1">
    <location>
        <begin position="29"/>
        <end position="83"/>
    </location>
</feature>
<gene>
    <name evidence="3" type="ORF">H9652_08405</name>
</gene>
<dbReference type="EMBL" id="JACSQQ010000011">
    <property type="protein sequence ID" value="MBD7950428.1"/>
    <property type="molecule type" value="Genomic_DNA"/>
</dbReference>
<feature type="region of interest" description="Disordered" evidence="1">
    <location>
        <begin position="25"/>
        <end position="83"/>
    </location>
</feature>
<proteinExistence type="predicted"/>
<accession>A0ABR8RRN1</accession>
<organism evidence="3 4">
    <name type="scientific">Oerskovia rustica</name>
    <dbReference type="NCBI Taxonomy" id="2762237"/>
    <lineage>
        <taxon>Bacteria</taxon>
        <taxon>Bacillati</taxon>
        <taxon>Actinomycetota</taxon>
        <taxon>Actinomycetes</taxon>
        <taxon>Micrococcales</taxon>
        <taxon>Cellulomonadaceae</taxon>
        <taxon>Oerskovia</taxon>
    </lineage>
</organism>
<keyword evidence="4" id="KW-1185">Reference proteome</keyword>
<reference evidence="3 4" key="1">
    <citation type="submission" date="2020-08" db="EMBL/GenBank/DDBJ databases">
        <title>A Genomic Blueprint of the Chicken Gut Microbiome.</title>
        <authorList>
            <person name="Gilroy R."/>
            <person name="Ravi A."/>
            <person name="Getino M."/>
            <person name="Pursley I."/>
            <person name="Horton D.L."/>
            <person name="Alikhan N.-F."/>
            <person name="Baker D."/>
            <person name="Gharbi K."/>
            <person name="Hall N."/>
            <person name="Watson M."/>
            <person name="Adriaenssens E.M."/>
            <person name="Foster-Nyarko E."/>
            <person name="Jarju S."/>
            <person name="Secka A."/>
            <person name="Antonio M."/>
            <person name="Oren A."/>
            <person name="Chaudhuri R."/>
            <person name="La Ragione R.M."/>
            <person name="Hildebrand F."/>
            <person name="Pallen M.J."/>
        </authorList>
    </citation>
    <scope>NUCLEOTIDE SEQUENCE [LARGE SCALE GENOMIC DNA]</scope>
    <source>
        <strain evidence="3 4">Sa4CUA1</strain>
    </source>
</reference>
<evidence type="ECO:0000256" key="2">
    <source>
        <dbReference type="SAM" id="SignalP"/>
    </source>
</evidence>
<evidence type="ECO:0000313" key="4">
    <source>
        <dbReference type="Proteomes" id="UP000641803"/>
    </source>
</evidence>
<protein>
    <recommendedName>
        <fullName evidence="5">Lipoprotein</fullName>
    </recommendedName>
</protein>
<dbReference type="RefSeq" id="WP_191795853.1">
    <property type="nucleotide sequence ID" value="NZ_JACSQQ010000011.1"/>
</dbReference>
<sequence length="196" mass="19196">MKTSFLRPTTALAVVALLALGACSGGGDPESSAASPTSPAAAGAPAAPAASTPVDAATDAASAADADAAAAAEGDPAAPADPAVDTSFCAETEAAWAAANTAQVSMSVDHPRTLVTGFENARVALTSVEPPADVAVDWKTVTSYVSTAAKALAKADSDSPKEIVKALDDAGKDLDTDAMTAASARVTAYLDTTCRA</sequence>
<comment type="caution">
    <text evidence="3">The sequence shown here is derived from an EMBL/GenBank/DDBJ whole genome shotgun (WGS) entry which is preliminary data.</text>
</comment>
<evidence type="ECO:0008006" key="5">
    <source>
        <dbReference type="Google" id="ProtNLM"/>
    </source>
</evidence>
<evidence type="ECO:0000313" key="3">
    <source>
        <dbReference type="EMBL" id="MBD7950428.1"/>
    </source>
</evidence>
<name>A0ABR8RRN1_9CELL</name>
<feature type="signal peptide" evidence="2">
    <location>
        <begin position="1"/>
        <end position="27"/>
    </location>
</feature>
<keyword evidence="2" id="KW-0732">Signal</keyword>